<dbReference type="EMBL" id="CP012333">
    <property type="protein sequence ID" value="AKV02464.1"/>
    <property type="molecule type" value="Genomic_DNA"/>
</dbReference>
<feature type="compositionally biased region" description="Pro residues" evidence="1">
    <location>
        <begin position="208"/>
        <end position="218"/>
    </location>
</feature>
<evidence type="ECO:0000259" key="2">
    <source>
        <dbReference type="PROSITE" id="PS51742"/>
    </source>
</evidence>
<evidence type="ECO:0000313" key="3">
    <source>
        <dbReference type="EMBL" id="AKV02464.1"/>
    </source>
</evidence>
<protein>
    <submittedName>
        <fullName evidence="3">Proline-rich protein</fullName>
    </submittedName>
</protein>
<dbReference type="Gene3D" id="3.30.1330.80">
    <property type="entry name" value="Hypothetical protein, similar to alpha- acetolactate decarboxylase, domain 2"/>
    <property type="match status" value="1"/>
</dbReference>
<name>A0A0K1Q9P8_9BACT</name>
<dbReference type="AlphaFoldDB" id="A0A0K1Q9P8"/>
<dbReference type="KEGG" id="llu:AKJ09_09127"/>
<dbReference type="RefSeq" id="WP_205633940.1">
    <property type="nucleotide sequence ID" value="NZ_CP012333.1"/>
</dbReference>
<evidence type="ECO:0000256" key="1">
    <source>
        <dbReference type="SAM" id="MobiDB-lite"/>
    </source>
</evidence>
<dbReference type="PROSITE" id="PS51742">
    <property type="entry name" value="PPC"/>
    <property type="match status" value="1"/>
</dbReference>
<proteinExistence type="predicted"/>
<dbReference type="SUPFAM" id="SSF117856">
    <property type="entry name" value="AF0104/ALDC/Ptd012-like"/>
    <property type="match status" value="1"/>
</dbReference>
<evidence type="ECO:0000313" key="4">
    <source>
        <dbReference type="Proteomes" id="UP000064967"/>
    </source>
</evidence>
<organism evidence="3 4">
    <name type="scientific">Labilithrix luteola</name>
    <dbReference type="NCBI Taxonomy" id="1391654"/>
    <lineage>
        <taxon>Bacteria</taxon>
        <taxon>Pseudomonadati</taxon>
        <taxon>Myxococcota</taxon>
        <taxon>Polyangia</taxon>
        <taxon>Polyangiales</taxon>
        <taxon>Labilitrichaceae</taxon>
        <taxon>Labilithrix</taxon>
    </lineage>
</organism>
<reference evidence="3 4" key="1">
    <citation type="submission" date="2015-08" db="EMBL/GenBank/DDBJ databases">
        <authorList>
            <person name="Babu N.S."/>
            <person name="Beckwith C.J."/>
            <person name="Beseler K.G."/>
            <person name="Brison A."/>
            <person name="Carone J.V."/>
            <person name="Caskin T.P."/>
            <person name="Diamond M."/>
            <person name="Durham M.E."/>
            <person name="Foxe J.M."/>
            <person name="Go M."/>
            <person name="Henderson B.A."/>
            <person name="Jones I.B."/>
            <person name="McGettigan J.A."/>
            <person name="Micheletti S.J."/>
            <person name="Nasrallah M.E."/>
            <person name="Ortiz D."/>
            <person name="Piller C.R."/>
            <person name="Privatt S.R."/>
            <person name="Schneider S.L."/>
            <person name="Sharp S."/>
            <person name="Smith T.C."/>
            <person name="Stanton J.D."/>
            <person name="Ullery H.E."/>
            <person name="Wilson R.J."/>
            <person name="Serrano M.G."/>
            <person name="Buck G."/>
            <person name="Lee V."/>
            <person name="Wang Y."/>
            <person name="Carvalho R."/>
            <person name="Voegtly L."/>
            <person name="Shi R."/>
            <person name="Duckworth R."/>
            <person name="Johnson A."/>
            <person name="Loviza R."/>
            <person name="Walstead R."/>
            <person name="Shah Z."/>
            <person name="Kiflezghi M."/>
            <person name="Wade K."/>
            <person name="Ball S.L."/>
            <person name="Bradley K.W."/>
            <person name="Asai D.J."/>
            <person name="Bowman C.A."/>
            <person name="Russell D.A."/>
            <person name="Pope W.H."/>
            <person name="Jacobs-Sera D."/>
            <person name="Hendrix R.W."/>
            <person name="Hatfull G.F."/>
        </authorList>
    </citation>
    <scope>NUCLEOTIDE SEQUENCE [LARGE SCALE GENOMIC DNA]</scope>
    <source>
        <strain evidence="3 4">DSM 27648</strain>
    </source>
</reference>
<dbReference type="InterPro" id="IPR005175">
    <property type="entry name" value="PPC_dom"/>
</dbReference>
<feature type="compositionally biased region" description="Pro residues" evidence="1">
    <location>
        <begin position="155"/>
        <end position="193"/>
    </location>
</feature>
<dbReference type="Pfam" id="PF03479">
    <property type="entry name" value="PCC"/>
    <property type="match status" value="1"/>
</dbReference>
<dbReference type="STRING" id="1391654.AKJ09_09127"/>
<feature type="domain" description="PPC" evidence="2">
    <location>
        <begin position="4"/>
        <end position="144"/>
    </location>
</feature>
<sequence length="321" mass="33322">MTVSTANARHILVRLDNSVQLPAALLDVLRDEIVTCGWLRASGVLTDVSLRSFDPDTGMPGAERRLTGPVHAVVIDGSVGLAGGDVSCGLRVVLSRETDNGIETIAGEIESARAVAVEVLVTAFDDVAATRQRHTSGIALLDATTTSPRVSAVPAPEPAPAPAPAPVAAPEPAPAPAPAPVAAPEPAPAPAPAPTWAETIRVSEEASAPPPPPAPAPAPAASNVPKPSPTFMPGALGNVMPRPVKVTKAAEEEQPYPEPGDIVDHFAFGRCEVIKSDGDRLHLRLGKDGRVKEIALEMLKITLMPPEEGQTGRLFKLARKL</sequence>
<dbReference type="Proteomes" id="UP000064967">
    <property type="component" value="Chromosome"/>
</dbReference>
<accession>A0A0K1Q9P8</accession>
<gene>
    <name evidence="3" type="ORF">AKJ09_09127</name>
</gene>
<feature type="region of interest" description="Disordered" evidence="1">
    <location>
        <begin position="149"/>
        <end position="236"/>
    </location>
</feature>
<keyword evidence="4" id="KW-1185">Reference proteome</keyword>